<dbReference type="Pfam" id="PF16531">
    <property type="entry name" value="SAS-6_N"/>
    <property type="match status" value="1"/>
</dbReference>
<evidence type="ECO:0000256" key="4">
    <source>
        <dbReference type="ARBA" id="ARBA00023212"/>
    </source>
</evidence>
<protein>
    <submittedName>
        <fullName evidence="10">Uncharacterized protein</fullName>
    </submittedName>
</protein>
<feature type="compositionally biased region" description="Polar residues" evidence="7">
    <location>
        <begin position="73"/>
        <end position="83"/>
    </location>
</feature>
<accession>A0A0M9GAU0</accession>
<evidence type="ECO:0000259" key="8">
    <source>
        <dbReference type="Pfam" id="PF16531"/>
    </source>
</evidence>
<dbReference type="InterPro" id="IPR032396">
    <property type="entry name" value="SAS-6_N"/>
</dbReference>
<dbReference type="OrthoDB" id="49058at2759"/>
<comment type="caution">
    <text evidence="10">The sequence shown here is derived from an EMBL/GenBank/DDBJ whole genome shotgun (WGS) entry which is preliminary data.</text>
</comment>
<dbReference type="RefSeq" id="XP_015664959.1">
    <property type="nucleotide sequence ID" value="XM_015796951.1"/>
</dbReference>
<keyword evidence="2" id="KW-0963">Cytoplasm</keyword>
<proteinExistence type="predicted"/>
<feature type="region of interest" description="Disordered" evidence="7">
    <location>
        <begin position="1"/>
        <end position="43"/>
    </location>
</feature>
<feature type="coiled-coil region" evidence="6">
    <location>
        <begin position="575"/>
        <end position="630"/>
    </location>
</feature>
<name>A0A0M9GAU0_LEPPY</name>
<keyword evidence="11" id="KW-1185">Reference proteome</keyword>
<organism evidence="10 11">
    <name type="scientific">Leptomonas pyrrhocoris</name>
    <name type="common">Firebug parasite</name>
    <dbReference type="NCBI Taxonomy" id="157538"/>
    <lineage>
        <taxon>Eukaryota</taxon>
        <taxon>Discoba</taxon>
        <taxon>Euglenozoa</taxon>
        <taxon>Kinetoplastea</taxon>
        <taxon>Metakinetoplastina</taxon>
        <taxon>Trypanosomatida</taxon>
        <taxon>Trypanosomatidae</taxon>
        <taxon>Leishmaniinae</taxon>
        <taxon>Leptomonas</taxon>
    </lineage>
</organism>
<feature type="domain" description="SAS-6 C-terminal coiled coil" evidence="9">
    <location>
        <begin position="295"/>
        <end position="354"/>
    </location>
</feature>
<dbReference type="Pfam" id="PF22218">
    <property type="entry name" value="SAS-6_C_CC_2"/>
    <property type="match status" value="1"/>
</dbReference>
<reference evidence="10 11" key="1">
    <citation type="submission" date="2015-07" db="EMBL/GenBank/DDBJ databases">
        <title>High-quality genome of monoxenous trypanosomatid Leptomonas pyrrhocoris.</title>
        <authorList>
            <person name="Flegontov P."/>
            <person name="Butenko A."/>
            <person name="Firsov S."/>
            <person name="Vlcek C."/>
            <person name="Logacheva M.D."/>
            <person name="Field M."/>
            <person name="Filatov D."/>
            <person name="Flegontova O."/>
            <person name="Gerasimov E."/>
            <person name="Jackson A.P."/>
            <person name="Kelly S."/>
            <person name="Opperdoes F."/>
            <person name="O'Reilly A."/>
            <person name="Votypka J."/>
            <person name="Yurchenko V."/>
            <person name="Lukes J."/>
        </authorList>
    </citation>
    <scope>NUCLEOTIDE SEQUENCE [LARGE SCALE GENOMIC DNA]</scope>
    <source>
        <strain evidence="10">H10</strain>
    </source>
</reference>
<dbReference type="GeneID" id="26900963"/>
<dbReference type="AlphaFoldDB" id="A0A0M9GAU0"/>
<dbReference type="PANTHER" id="PTHR44281:SF2">
    <property type="entry name" value="SPINDLE ASSEMBLY ABNORMAL PROTEIN 6 HOMOLOG"/>
    <property type="match status" value="1"/>
</dbReference>
<dbReference type="Gene3D" id="2.170.210.20">
    <property type="entry name" value="Spindle assembly abnormal protein 6, N-terminal domain"/>
    <property type="match status" value="1"/>
</dbReference>
<dbReference type="CDD" id="cd10142">
    <property type="entry name" value="HD_SAS6_N"/>
    <property type="match status" value="1"/>
</dbReference>
<evidence type="ECO:0000313" key="10">
    <source>
        <dbReference type="EMBL" id="KPA86520.1"/>
    </source>
</evidence>
<dbReference type="InterPro" id="IPR053997">
    <property type="entry name" value="SAS-6_C_CC"/>
</dbReference>
<keyword evidence="3 6" id="KW-0175">Coiled coil</keyword>
<dbReference type="VEuPathDB" id="TriTrypDB:LpyrH10_01_6660"/>
<dbReference type="Proteomes" id="UP000037923">
    <property type="component" value="Unassembled WGS sequence"/>
</dbReference>
<dbReference type="GO" id="GO:0005813">
    <property type="term" value="C:centrosome"/>
    <property type="evidence" value="ECO:0007669"/>
    <property type="project" value="UniProtKB-SubCell"/>
</dbReference>
<feature type="compositionally biased region" description="Low complexity" evidence="7">
    <location>
        <begin position="790"/>
        <end position="812"/>
    </location>
</feature>
<dbReference type="EMBL" id="LGTL01000001">
    <property type="protein sequence ID" value="KPA86520.1"/>
    <property type="molecule type" value="Genomic_DNA"/>
</dbReference>
<gene>
    <name evidence="10" type="ORF">ABB37_00666</name>
</gene>
<evidence type="ECO:0000259" key="9">
    <source>
        <dbReference type="Pfam" id="PF22218"/>
    </source>
</evidence>
<feature type="compositionally biased region" description="Low complexity" evidence="7">
    <location>
        <begin position="9"/>
        <end position="21"/>
    </location>
</feature>
<feature type="region of interest" description="Disordered" evidence="7">
    <location>
        <begin position="64"/>
        <end position="105"/>
    </location>
</feature>
<evidence type="ECO:0000256" key="3">
    <source>
        <dbReference type="ARBA" id="ARBA00023054"/>
    </source>
</evidence>
<evidence type="ECO:0000256" key="5">
    <source>
        <dbReference type="ARBA" id="ARBA00023306"/>
    </source>
</evidence>
<feature type="domain" description="Spindle assembly abnormal protein 6 N-terminal" evidence="8">
    <location>
        <begin position="172"/>
        <end position="290"/>
    </location>
</feature>
<evidence type="ECO:0000256" key="2">
    <source>
        <dbReference type="ARBA" id="ARBA00022490"/>
    </source>
</evidence>
<dbReference type="InterPro" id="IPR038558">
    <property type="entry name" value="SAS-6_N_sf"/>
</dbReference>
<evidence type="ECO:0000313" key="11">
    <source>
        <dbReference type="Proteomes" id="UP000037923"/>
    </source>
</evidence>
<comment type="subcellular location">
    <subcellularLocation>
        <location evidence="1">Cytoplasm</location>
        <location evidence="1">Cytoskeleton</location>
        <location evidence="1">Microtubule organizing center</location>
        <location evidence="1">Centrosome</location>
    </subcellularLocation>
</comment>
<evidence type="ECO:0000256" key="1">
    <source>
        <dbReference type="ARBA" id="ARBA00004300"/>
    </source>
</evidence>
<evidence type="ECO:0000256" key="6">
    <source>
        <dbReference type="SAM" id="Coils"/>
    </source>
</evidence>
<keyword evidence="5" id="KW-0131">Cell cycle</keyword>
<feature type="coiled-coil region" evidence="6">
    <location>
        <begin position="382"/>
        <end position="472"/>
    </location>
</feature>
<keyword evidence="4" id="KW-0206">Cytoskeleton</keyword>
<sequence length="889" mass="96806">MINSYIQNSSTMSTEDGSSSTVYGGPQPPRASSHHVDGHNAPSYTRQPLYDYFTNKDEVVVPKGKTNAPANYAGQSDDMNTNAPPRRSISPRLKGPGVYHNVTSSNRNIYGANTTVEEDARYSPAPSMRELRADRPASPHQQLQPKTITEQERAMLEVVLPVSTKLPSQEAQLRPLGLYVRAGRGGPNGVTRLVLVRLTDPADPFFLYELELLEDDYGAFKQRLELLVDFQGFPRYLVNMLRDVADGSSPYELSFVLHAAAATMADVSRGTLRVLETTEFKTVEHISLQLLRQGDAGLKRYLAERFQFYEHAFRHAEASGAALTADLQARVDRLGSDNDALRETLHQRDDAMRFMATEAEKNQLSALNRLREQHAKDTAALRESYEKKLETHTRALEEKALQLRDTTAESDAALAKLRARVAELEGCKASLQSQLRSAQDAANIQDKELVTLREMNDELANFKAEATKAMSENELNYVTLTERLRGTTTTLQSREEKVAALQEHYEKQDDYIRILADQNKQQAERVRETEKSLEKAHHIIANQLQTIKNAKDRYHIAADQLRSHETLLLEREGSLRRHQDEAATANERIQELLRKNNELRDQLEKTNSAREQLVREVKQTQQALLRLQQSTSINGRHWGVLSGAGGYRSGSLSSYSAGASAATAAAAADERCGTTASVPADLMREFGTNSNVLSPAGYRNVASSGGAPTYRPPVSAAPRFPATSSPVPGAGSAYPNSVAQGGPSLFHAHPTSSSPSPARSSQERGGSSETAGLTEPHGRTSTSSLAKTEPSPASSSHNNDPSSSAAAAAGPSTRRTQPIVGSVSLDKAGVVAAGALPPSQSTTASSGIHSKDNNIIRSSYNDLAVKSFFNSDVVQGAVTAGTGLESAYF</sequence>
<dbReference type="PANTHER" id="PTHR44281">
    <property type="entry name" value="SPINDLE ASSEMBLY ABNORMAL PROTEIN 6 HOMOLOG"/>
    <property type="match status" value="1"/>
</dbReference>
<feature type="compositionally biased region" description="Low complexity" evidence="7">
    <location>
        <begin position="750"/>
        <end position="760"/>
    </location>
</feature>
<evidence type="ECO:0000256" key="7">
    <source>
        <dbReference type="SAM" id="MobiDB-lite"/>
    </source>
</evidence>
<dbReference type="OMA" id="HHIIANQ"/>
<feature type="region of interest" description="Disordered" evidence="7">
    <location>
        <begin position="703"/>
        <end position="817"/>
    </location>
</feature>